<keyword evidence="2" id="KW-0175">Coiled coil</keyword>
<sequence>MKISTKNKLFGIVVLVGVASLVAVSVMAPKPEEKVIEASVPPVADVMYVQPGREALLVPSQGTVRARHEIELVARVGGAIENVDEAFVAGGFFSAGQSLMQIESADYQYQLTRAESQLANARANLAQEQGRAKQAKREWRDLGSEEANALFLRKPQLAAAEAAVAAARADRDQARLNLERTSLKTPFAGRVVETFVDLGQYITPGTRLAKIHSIGIAEVRLPLTDRQLALLELPLGKSFENGPAVRLSAQIAGQQREWRGQLVRTEANIDPNSRFVYAVAQIQNPYEGEAPLVNGLFVEADIAGKTFDDVARLPRQALHEGDHLMVLDEENKLRFKTVELLQAVGEEVWVRGDITSGERVVVSSLGYSREGMVITANPLNEKPAGLILGDEALNEQPAEEGAVTARAGGSVQGAR</sequence>
<evidence type="ECO:0000256" key="2">
    <source>
        <dbReference type="SAM" id="Coils"/>
    </source>
</evidence>
<evidence type="ECO:0000313" key="3">
    <source>
        <dbReference type="EMBL" id="PCO05931.1"/>
    </source>
</evidence>
<dbReference type="InterPro" id="IPR006143">
    <property type="entry name" value="RND_pump_MFP"/>
</dbReference>
<protein>
    <submittedName>
        <fullName evidence="3">Efflux RND transporter periplasmic adaptor subunit</fullName>
    </submittedName>
</protein>
<comment type="caution">
    <text evidence="3">The sequence shown here is derived from an EMBL/GenBank/DDBJ whole genome shotgun (WGS) entry which is preliminary data.</text>
</comment>
<organism evidence="3 4">
    <name type="scientific">Microbulbifer flavimaris</name>
    <dbReference type="NCBI Taxonomy" id="1781068"/>
    <lineage>
        <taxon>Bacteria</taxon>
        <taxon>Pseudomonadati</taxon>
        <taxon>Pseudomonadota</taxon>
        <taxon>Gammaproteobacteria</taxon>
        <taxon>Cellvibrionales</taxon>
        <taxon>Microbulbiferaceae</taxon>
        <taxon>Microbulbifer</taxon>
    </lineage>
</organism>
<dbReference type="EMBL" id="LRFG02000002">
    <property type="protein sequence ID" value="PCO05931.1"/>
    <property type="molecule type" value="Genomic_DNA"/>
</dbReference>
<dbReference type="Proteomes" id="UP000218427">
    <property type="component" value="Unassembled WGS sequence"/>
</dbReference>
<dbReference type="NCBIfam" id="TIGR01730">
    <property type="entry name" value="RND_mfp"/>
    <property type="match status" value="1"/>
</dbReference>
<gene>
    <name evidence="3" type="ORF">AWR36_008000</name>
</gene>
<dbReference type="SUPFAM" id="SSF111369">
    <property type="entry name" value="HlyD-like secretion proteins"/>
    <property type="match status" value="1"/>
</dbReference>
<dbReference type="Gene3D" id="2.40.420.20">
    <property type="match status" value="1"/>
</dbReference>
<comment type="similarity">
    <text evidence="1">Belongs to the membrane fusion protein (MFP) (TC 8.A.1) family.</text>
</comment>
<accession>A0ABX4I1G2</accession>
<evidence type="ECO:0000256" key="1">
    <source>
        <dbReference type="ARBA" id="ARBA00009477"/>
    </source>
</evidence>
<name>A0ABX4I1G2_9GAMM</name>
<dbReference type="Gene3D" id="2.40.50.100">
    <property type="match status" value="1"/>
</dbReference>
<feature type="coiled-coil region" evidence="2">
    <location>
        <begin position="104"/>
        <end position="177"/>
    </location>
</feature>
<dbReference type="Gene3D" id="2.40.30.170">
    <property type="match status" value="1"/>
</dbReference>
<evidence type="ECO:0000313" key="4">
    <source>
        <dbReference type="Proteomes" id="UP000218427"/>
    </source>
</evidence>
<keyword evidence="4" id="KW-1185">Reference proteome</keyword>
<proteinExistence type="inferred from homology"/>
<dbReference type="Gene3D" id="1.10.287.470">
    <property type="entry name" value="Helix hairpin bin"/>
    <property type="match status" value="1"/>
</dbReference>
<reference evidence="3" key="1">
    <citation type="submission" date="2017-08" db="EMBL/GenBank/DDBJ databases">
        <title>Microbulbifer marisrubri sp. nov., a halophilic alphaproteobacterium isolated from marine sediment of the Yellow Sea, China.</title>
        <authorList>
            <person name="Zhang G."/>
            <person name="Xiong Q."/>
        </authorList>
    </citation>
    <scope>NUCLEOTIDE SEQUENCE [LARGE SCALE GENOMIC DNA]</scope>
    <source>
        <strain evidence="3">WRN-8</strain>
    </source>
</reference>
<dbReference type="PANTHER" id="PTHR30469:SF12">
    <property type="entry name" value="MULTIDRUG RESISTANCE PROTEIN MDTA"/>
    <property type="match status" value="1"/>
</dbReference>
<dbReference type="PANTHER" id="PTHR30469">
    <property type="entry name" value="MULTIDRUG RESISTANCE PROTEIN MDTA"/>
    <property type="match status" value="1"/>
</dbReference>